<evidence type="ECO:0000259" key="1">
    <source>
        <dbReference type="PROSITE" id="PS50943"/>
    </source>
</evidence>
<dbReference type="SUPFAM" id="SSF47413">
    <property type="entry name" value="lambda repressor-like DNA-binding domains"/>
    <property type="match status" value="1"/>
</dbReference>
<dbReference type="Gene3D" id="1.10.260.40">
    <property type="entry name" value="lambda repressor-like DNA-binding domains"/>
    <property type="match status" value="1"/>
</dbReference>
<protein>
    <submittedName>
        <fullName evidence="2">DNA-binding transcriptional regulator, XRE-family HTH domain</fullName>
    </submittedName>
</protein>
<reference evidence="2 3" key="1">
    <citation type="submission" date="2017-02" db="EMBL/GenBank/DDBJ databases">
        <authorList>
            <person name="Peterson S.W."/>
        </authorList>
    </citation>
    <scope>NUCLEOTIDE SEQUENCE [LARGE SCALE GENOMIC DNA]</scope>
    <source>
        <strain evidence="2 3">M1</strain>
    </source>
</reference>
<keyword evidence="3" id="KW-1185">Reference proteome</keyword>
<dbReference type="Proteomes" id="UP000190285">
    <property type="component" value="Unassembled WGS sequence"/>
</dbReference>
<dbReference type="InterPro" id="IPR010982">
    <property type="entry name" value="Lambda_DNA-bd_dom_sf"/>
</dbReference>
<keyword evidence="2" id="KW-0238">DNA-binding</keyword>
<dbReference type="EMBL" id="FUZT01000004">
    <property type="protein sequence ID" value="SKC61808.1"/>
    <property type="molecule type" value="Genomic_DNA"/>
</dbReference>
<dbReference type="InterPro" id="IPR001387">
    <property type="entry name" value="Cro/C1-type_HTH"/>
</dbReference>
<accession>A0A1T5KEM5</accession>
<dbReference type="CDD" id="cd00093">
    <property type="entry name" value="HTH_XRE"/>
    <property type="match status" value="1"/>
</dbReference>
<proteinExistence type="predicted"/>
<dbReference type="Pfam" id="PF01381">
    <property type="entry name" value="HTH_3"/>
    <property type="match status" value="1"/>
</dbReference>
<evidence type="ECO:0000313" key="2">
    <source>
        <dbReference type="EMBL" id="SKC61808.1"/>
    </source>
</evidence>
<name>A0A1T5KEM5_9FIRM</name>
<gene>
    <name evidence="2" type="ORF">SAMN02194393_01714</name>
</gene>
<dbReference type="AlphaFoldDB" id="A0A1T5KEM5"/>
<dbReference type="PROSITE" id="PS50943">
    <property type="entry name" value="HTH_CROC1"/>
    <property type="match status" value="1"/>
</dbReference>
<dbReference type="GO" id="GO:0003677">
    <property type="term" value="F:DNA binding"/>
    <property type="evidence" value="ECO:0007669"/>
    <property type="project" value="UniProtKB-KW"/>
</dbReference>
<dbReference type="OrthoDB" id="48775at2"/>
<organism evidence="2 3">
    <name type="scientific">Maledivibacter halophilus</name>
    <dbReference type="NCBI Taxonomy" id="36842"/>
    <lineage>
        <taxon>Bacteria</taxon>
        <taxon>Bacillati</taxon>
        <taxon>Bacillota</taxon>
        <taxon>Clostridia</taxon>
        <taxon>Peptostreptococcales</taxon>
        <taxon>Caminicellaceae</taxon>
        <taxon>Maledivibacter</taxon>
    </lineage>
</organism>
<dbReference type="STRING" id="36842.SAMN02194393_01714"/>
<evidence type="ECO:0000313" key="3">
    <source>
        <dbReference type="Proteomes" id="UP000190285"/>
    </source>
</evidence>
<sequence length="76" mass="8663">MYDNLREIRKSKSISASHMKKLLGLKTEGAYYKKESGIIKFSLDEAKKISEMLGMKIEDIFFGNKVSINDTFHTSA</sequence>
<feature type="domain" description="HTH cro/C1-type" evidence="1">
    <location>
        <begin position="5"/>
        <end position="60"/>
    </location>
</feature>
<dbReference type="RefSeq" id="WP_079490889.1">
    <property type="nucleotide sequence ID" value="NZ_FUZT01000004.1"/>
</dbReference>